<sequence length="363" mass="39122">MKYSILQKFVAGIIIISGLSSCDDREIITVDTQAAPVLMDLSKSSLVLDSNFPSNPALTITWKSAQTSVPIELKYDLEISSTQTFTSSKVLASTNQSATVLSFTVKDLNEAAKSIGLVAYQPQKMYFRVKSMTTSNQLSQVSNITDLMLTPYLASPTYTYSDLFLIGSAAVGNWDNLATNNTLLPLLKTSNANVYTYTGLFKSGTDLGFKIIKVKGSWDAQFGFGSAGVLSTSGGSGNLTVPEEGYYKLTVDTAALTYSLVKIPNPTTTYTTVSLFGTSTGSTDIQLTKSAFDPHSWSASKVTLKEGAFKFRANNSSTVNWGTNSEFYGVGALGGADIPVSAEWQYDVYFNDVSGNYTFIPVK</sequence>
<dbReference type="Proteomes" id="UP000198555">
    <property type="component" value="Unassembled WGS sequence"/>
</dbReference>
<dbReference type="PROSITE" id="PS51257">
    <property type="entry name" value="PROKAR_LIPOPROTEIN"/>
    <property type="match status" value="1"/>
</dbReference>
<dbReference type="Gene3D" id="2.60.40.3620">
    <property type="match status" value="1"/>
</dbReference>
<evidence type="ECO:0000313" key="2">
    <source>
        <dbReference type="EMBL" id="SEH48895.1"/>
    </source>
</evidence>
<dbReference type="RefSeq" id="WP_089768678.1">
    <property type="nucleotide sequence ID" value="NZ_FNWX01000007.1"/>
</dbReference>
<dbReference type="GO" id="GO:2001070">
    <property type="term" value="F:starch binding"/>
    <property type="evidence" value="ECO:0007669"/>
    <property type="project" value="InterPro"/>
</dbReference>
<gene>
    <name evidence="2" type="ORF">SAMN05421793_1078</name>
</gene>
<dbReference type="GO" id="GO:0019867">
    <property type="term" value="C:outer membrane"/>
    <property type="evidence" value="ECO:0007669"/>
    <property type="project" value="InterPro"/>
</dbReference>
<dbReference type="Pfam" id="PF14292">
    <property type="entry name" value="SusE"/>
    <property type="match status" value="1"/>
</dbReference>
<dbReference type="InterPro" id="IPR025970">
    <property type="entry name" value="SusE"/>
</dbReference>
<organism evidence="2 3">
    <name type="scientific">Epilithonimonas hominis</name>
    <dbReference type="NCBI Taxonomy" id="420404"/>
    <lineage>
        <taxon>Bacteria</taxon>
        <taxon>Pseudomonadati</taxon>
        <taxon>Bacteroidota</taxon>
        <taxon>Flavobacteriia</taxon>
        <taxon>Flavobacteriales</taxon>
        <taxon>Weeksellaceae</taxon>
        <taxon>Chryseobacterium group</taxon>
        <taxon>Epilithonimonas</taxon>
    </lineage>
</organism>
<reference evidence="3" key="1">
    <citation type="submission" date="2016-10" db="EMBL/GenBank/DDBJ databases">
        <authorList>
            <person name="Varghese N."/>
            <person name="Submissions S."/>
        </authorList>
    </citation>
    <scope>NUCLEOTIDE SEQUENCE [LARGE SCALE GENOMIC DNA]</scope>
    <source>
        <strain evidence="3">DSM 19326</strain>
    </source>
</reference>
<feature type="domain" description="SusE outer membrane protein" evidence="1">
    <location>
        <begin position="24"/>
        <end position="130"/>
    </location>
</feature>
<dbReference type="AlphaFoldDB" id="A0A1H6IHM2"/>
<proteinExistence type="predicted"/>
<evidence type="ECO:0000313" key="3">
    <source>
        <dbReference type="Proteomes" id="UP000198555"/>
    </source>
</evidence>
<protein>
    <recommendedName>
        <fullName evidence="1">SusE outer membrane protein domain-containing protein</fullName>
    </recommendedName>
</protein>
<accession>A0A1H6IHM2</accession>
<name>A0A1H6IHM2_9FLAO</name>
<evidence type="ECO:0000259" key="1">
    <source>
        <dbReference type="Pfam" id="PF14292"/>
    </source>
</evidence>
<dbReference type="Gene3D" id="2.60.40.10">
    <property type="entry name" value="Immunoglobulins"/>
    <property type="match status" value="1"/>
</dbReference>
<keyword evidence="3" id="KW-1185">Reference proteome</keyword>
<dbReference type="InterPro" id="IPR013783">
    <property type="entry name" value="Ig-like_fold"/>
</dbReference>
<dbReference type="STRING" id="420404.SAMN05421793_1078"/>
<dbReference type="EMBL" id="FNWX01000007">
    <property type="protein sequence ID" value="SEH48895.1"/>
    <property type="molecule type" value="Genomic_DNA"/>
</dbReference>